<dbReference type="Pfam" id="PF01424">
    <property type="entry name" value="R3H"/>
    <property type="match status" value="1"/>
</dbReference>
<dbReference type="InterPro" id="IPR001374">
    <property type="entry name" value="R3H_dom"/>
</dbReference>
<dbReference type="PROSITE" id="PS50174">
    <property type="entry name" value="G_PATCH"/>
    <property type="match status" value="1"/>
</dbReference>
<organism evidence="11">
    <name type="scientific">Saccharomyces paradoxus</name>
    <name type="common">Yeast</name>
    <name type="synonym">Saccharomyces douglasii</name>
    <dbReference type="NCBI Taxonomy" id="27291"/>
    <lineage>
        <taxon>Eukaryota</taxon>
        <taxon>Fungi</taxon>
        <taxon>Dikarya</taxon>
        <taxon>Ascomycota</taxon>
        <taxon>Saccharomycotina</taxon>
        <taxon>Saccharomycetes</taxon>
        <taxon>Saccharomycetales</taxon>
        <taxon>Saccharomycetaceae</taxon>
        <taxon>Saccharomyces</taxon>
    </lineage>
</organism>
<comment type="subcellular location">
    <subcellularLocation>
        <location evidence="2">Cytoplasm</location>
    </subcellularLocation>
    <subcellularLocation>
        <location evidence="1">Nucleus</location>
    </subcellularLocation>
</comment>
<keyword evidence="7" id="KW-0508">mRNA splicing</keyword>
<comment type="similarity">
    <text evidence="3">Belongs to the SQS1 family.</text>
</comment>
<keyword evidence="5" id="KW-0963">Cytoplasm</keyword>
<dbReference type="KEGG" id="spao:SPAR_N01010"/>
<feature type="region of interest" description="Disordered" evidence="9">
    <location>
        <begin position="476"/>
        <end position="498"/>
    </location>
</feature>
<evidence type="ECO:0000256" key="6">
    <source>
        <dbReference type="ARBA" id="ARBA00022664"/>
    </source>
</evidence>
<dbReference type="VEuPathDB" id="FungiDB:SPAR_N01010"/>
<dbReference type="SMART" id="SM00443">
    <property type="entry name" value="G_patch"/>
    <property type="match status" value="1"/>
</dbReference>
<evidence type="ECO:0000256" key="9">
    <source>
        <dbReference type="SAM" id="MobiDB-lite"/>
    </source>
</evidence>
<dbReference type="GO" id="GO:0008380">
    <property type="term" value="P:RNA splicing"/>
    <property type="evidence" value="ECO:0007669"/>
    <property type="project" value="UniProtKB-KW"/>
</dbReference>
<reference evidence="11" key="2">
    <citation type="submission" date="2020-01" db="EMBL/GenBank/DDBJ databases">
        <title>Population-level Yeast Reference Genomes.</title>
        <authorList>
            <person name="Yue J.-X."/>
        </authorList>
    </citation>
    <scope>NUCLEOTIDE SEQUENCE</scope>
    <source>
        <strain evidence="11">CBS432</strain>
    </source>
</reference>
<reference evidence="11" key="3">
    <citation type="submission" date="2025-07" db="EMBL/GenBank/DDBJ databases">
        <authorList>
            <consortium name="NCBI Genome Project"/>
        </authorList>
    </citation>
    <scope>NUCLEOTIDE SEQUENCE</scope>
    <source>
        <strain evidence="11">CBS432</strain>
    </source>
</reference>
<dbReference type="AlphaFoldDB" id="A0A8B8UY89"/>
<feature type="region of interest" description="Disordered" evidence="9">
    <location>
        <begin position="1"/>
        <end position="58"/>
    </location>
</feature>
<feature type="compositionally biased region" description="Basic residues" evidence="9">
    <location>
        <begin position="1"/>
        <end position="17"/>
    </location>
</feature>
<dbReference type="GO" id="GO:0006397">
    <property type="term" value="P:mRNA processing"/>
    <property type="evidence" value="ECO:0007669"/>
    <property type="project" value="UniProtKB-KW"/>
</dbReference>
<dbReference type="InterPro" id="IPR034082">
    <property type="entry name" value="R3H_G-patch"/>
</dbReference>
<dbReference type="GO" id="GO:0003676">
    <property type="term" value="F:nucleic acid binding"/>
    <property type="evidence" value="ECO:0007669"/>
    <property type="project" value="InterPro"/>
</dbReference>
<proteinExistence type="inferred from homology"/>
<evidence type="ECO:0000256" key="5">
    <source>
        <dbReference type="ARBA" id="ARBA00022490"/>
    </source>
</evidence>
<evidence type="ECO:0000256" key="4">
    <source>
        <dbReference type="ARBA" id="ARBA00018964"/>
    </source>
</evidence>
<protein>
    <recommendedName>
        <fullName evidence="4">Protein SQS1</fullName>
    </recommendedName>
</protein>
<feature type="compositionally biased region" description="Basic and acidic residues" evidence="9">
    <location>
        <begin position="339"/>
        <end position="348"/>
    </location>
</feature>
<gene>
    <name evidence="11" type="primary">SQS1</name>
    <name evidence="11" type="ORF">SPAR_N01010</name>
</gene>
<dbReference type="CDD" id="cd02646">
    <property type="entry name" value="R3H_G-patch"/>
    <property type="match status" value="1"/>
</dbReference>
<evidence type="ECO:0000256" key="2">
    <source>
        <dbReference type="ARBA" id="ARBA00004496"/>
    </source>
</evidence>
<sequence>MAKRHSHYQGSRSRHARGGNSKRGGKGNGKGLVGRKIKKKSASAGGWHNSSVPLGEGDLNDVGADFNPGRAFISPKTIEDYYFGRDAKSRSMKMGGLRPGNRFDSSTNLQEGRTAFRKRPMQFVKAKEVYDPSHDMIQKLRAKNQTESSEEIVETDAEYFKEPEKVASDVEDIRNEDNKSEDDESEDDENKDDNSRVLPLPSHSLSSNEGKIKDSDLFFVDEEAQEGPDLSKIKRVRIEEIPKPREVAIEFDPILTIGKVELNISERKESEDISVDIPNKGNETYHPFSGYISSVLHGIHNSDSDHDELDYEIETENSSEPLYESSESVEVEDEFNSLEQRRNSRGDKNLLPSPSPQLAEEIKSLSINGTKPLESRNDNLPSPVSEELEFGFKEEDFVINTNDILVTNIRMGGMDNSYYLQCYRLLGDYNFHWIDQDLLTDFVVDELGLPEYRLPAYLDFIKNSLIPKVETAEPTYSDIPISDSSDEEDSYEDDEDIDPSIMHSDMEEGLDDLIAYTLKHDTERFKTFETKSLETQGKGKKKKLLIDESLALDTETLETLQSKFTKRLETKAKKRKAKEDFIDQENKNSNDMLKKYPYGLHIQNIKDEFESFLSKNKDRLTFPPLDPHGNKTIMKIAKHYNMKSSKIGKANHTSVVVEKIKKTKWSTPNHSLIDQLMRRRPVFMRIDVRRPREEQAAFERTKTIRGKFHVKEGEIVGENAPEIGNENIGRRMLEKLGWKSGEGLGIQGNKGISEPIFAKIKKNRSGLRHSES</sequence>
<feature type="compositionally biased region" description="Acidic residues" evidence="9">
    <location>
        <begin position="484"/>
        <end position="498"/>
    </location>
</feature>
<evidence type="ECO:0000256" key="1">
    <source>
        <dbReference type="ARBA" id="ARBA00004123"/>
    </source>
</evidence>
<dbReference type="Pfam" id="PF01585">
    <property type="entry name" value="G-patch"/>
    <property type="match status" value="1"/>
</dbReference>
<feature type="compositionally biased region" description="Acidic residues" evidence="9">
    <location>
        <begin position="148"/>
        <end position="157"/>
    </location>
</feature>
<feature type="domain" description="G-patch" evidence="10">
    <location>
        <begin position="725"/>
        <end position="772"/>
    </location>
</feature>
<name>A0A8B8UY89_SACPA</name>
<feature type="region of interest" description="Disordered" evidence="9">
    <location>
        <begin position="313"/>
        <end position="355"/>
    </location>
</feature>
<dbReference type="InterPro" id="IPR036867">
    <property type="entry name" value="R3H_dom_sf"/>
</dbReference>
<reference evidence="11" key="4">
    <citation type="submission" date="2025-08" db="UniProtKB">
        <authorList>
            <consortium name="RefSeq"/>
        </authorList>
    </citation>
    <scope>IDENTIFICATION</scope>
    <source>
        <strain evidence="11">CBS432</strain>
    </source>
</reference>
<feature type="compositionally biased region" description="Acidic residues" evidence="9">
    <location>
        <begin position="179"/>
        <end position="191"/>
    </location>
</feature>
<dbReference type="OrthoDB" id="21470at2759"/>
<evidence type="ECO:0000259" key="10">
    <source>
        <dbReference type="PROSITE" id="PS50174"/>
    </source>
</evidence>
<dbReference type="InterPro" id="IPR000467">
    <property type="entry name" value="G_patch_dom"/>
</dbReference>
<dbReference type="GO" id="GO:0005737">
    <property type="term" value="C:cytoplasm"/>
    <property type="evidence" value="ECO:0007669"/>
    <property type="project" value="UniProtKB-SubCell"/>
</dbReference>
<feature type="region of interest" description="Disordered" evidence="9">
    <location>
        <begin position="141"/>
        <end position="212"/>
    </location>
</feature>
<dbReference type="GO" id="GO:0005634">
    <property type="term" value="C:nucleus"/>
    <property type="evidence" value="ECO:0007669"/>
    <property type="project" value="UniProtKB-SubCell"/>
</dbReference>
<dbReference type="InterPro" id="IPR051189">
    <property type="entry name" value="Splicing_assoc_domain"/>
</dbReference>
<evidence type="ECO:0000256" key="3">
    <source>
        <dbReference type="ARBA" id="ARBA00010306"/>
    </source>
</evidence>
<keyword evidence="8" id="KW-0539">Nucleus</keyword>
<dbReference type="RefSeq" id="XP_033768732.1">
    <property type="nucleotide sequence ID" value="XM_033912841.1"/>
</dbReference>
<dbReference type="PANTHER" id="PTHR14195">
    <property type="entry name" value="G PATCH DOMAIN CONTAINING PROTEIN 2"/>
    <property type="match status" value="1"/>
</dbReference>
<feature type="region of interest" description="Disordered" evidence="9">
    <location>
        <begin position="91"/>
        <end position="120"/>
    </location>
</feature>
<evidence type="ECO:0000256" key="8">
    <source>
        <dbReference type="ARBA" id="ARBA00023242"/>
    </source>
</evidence>
<feature type="compositionally biased region" description="Basic and acidic residues" evidence="9">
    <location>
        <begin position="158"/>
        <end position="178"/>
    </location>
</feature>
<feature type="compositionally biased region" description="Acidic residues" evidence="9">
    <location>
        <begin position="327"/>
        <end position="336"/>
    </location>
</feature>
<accession>A0A8B8UY89</accession>
<reference evidence="11" key="1">
    <citation type="journal article" date="2017" name="Nat. Genet.">
        <title>Contrasting evolutionary genome dynamics between domesticated and wild yeasts.</title>
        <authorList>
            <person name="Yue J.X."/>
            <person name="Li J."/>
            <person name="Aigrain L."/>
            <person name="Hallin J."/>
            <person name="Persson K."/>
            <person name="Oliver K."/>
            <person name="Bergstrom A."/>
            <person name="Coupland P."/>
            <person name="Warringer J."/>
            <person name="Lagomarsino M.C."/>
            <person name="Fischer G."/>
            <person name="Durbin R."/>
            <person name="Liti G."/>
        </authorList>
    </citation>
    <scope>NUCLEOTIDE SEQUENCE</scope>
    <source>
        <strain evidence="11">CBS432</strain>
    </source>
</reference>
<dbReference type="SUPFAM" id="SSF82708">
    <property type="entry name" value="R3H domain"/>
    <property type="match status" value="1"/>
</dbReference>
<evidence type="ECO:0000256" key="7">
    <source>
        <dbReference type="ARBA" id="ARBA00023187"/>
    </source>
</evidence>
<keyword evidence="6" id="KW-0507">mRNA processing</keyword>
<dbReference type="GeneID" id="54633143"/>
<evidence type="ECO:0000313" key="11">
    <source>
        <dbReference type="RefSeq" id="XP_033768732.1"/>
    </source>
</evidence>